<comment type="caution">
    <text evidence="1">The sequence shown here is derived from an EMBL/GenBank/DDBJ whole genome shotgun (WGS) entry which is preliminary data.</text>
</comment>
<evidence type="ECO:0000313" key="2">
    <source>
        <dbReference type="Proteomes" id="UP000270581"/>
    </source>
</evidence>
<accession>A0AAJ4R870</accession>
<reference evidence="1 2" key="1">
    <citation type="submission" date="2018-11" db="EMBL/GenBank/DDBJ databases">
        <title>Genome sequences of Natronomonas sp. CBA1133.</title>
        <authorList>
            <person name="Roh S.W."/>
            <person name="Cha I.-T."/>
        </authorList>
    </citation>
    <scope>NUCLEOTIDE SEQUENCE [LARGE SCALE GENOMIC DNA]</scope>
    <source>
        <strain evidence="1 2">CBA1133</strain>
    </source>
</reference>
<dbReference type="AlphaFoldDB" id="A0AAJ4R870"/>
<dbReference type="EMBL" id="RJJC01000001">
    <property type="protein sequence ID" value="RNJ26343.1"/>
    <property type="molecule type" value="Genomic_DNA"/>
</dbReference>
<evidence type="ECO:0008006" key="3">
    <source>
        <dbReference type="Google" id="ProtNLM"/>
    </source>
</evidence>
<name>A0AAJ4R870_9EURY</name>
<dbReference type="Proteomes" id="UP000270581">
    <property type="component" value="Unassembled WGS sequence"/>
</dbReference>
<protein>
    <recommendedName>
        <fullName evidence="3">CHAT domain-containing protein</fullName>
    </recommendedName>
</protein>
<gene>
    <name evidence="1" type="ORF">Nmn1133_06460</name>
</gene>
<proteinExistence type="predicted"/>
<evidence type="ECO:0000313" key="1">
    <source>
        <dbReference type="EMBL" id="RNJ26343.1"/>
    </source>
</evidence>
<keyword evidence="2" id="KW-1185">Reference proteome</keyword>
<sequence length="318" mass="34738">MRSGSGQSTFDQQIPFVDIPTPPEREALWVGESIPFGANHLLAAGIQRYHEADQPDDSEITVTLVCNDSEMTEEIESAEDIYGARENVRLRVDAYRNLTTEQLAKRLTEPSDLFHFVGHASTSGLHCPDGVLSPATVDSVGTRAFFLNACSSYLPGRELIEAGAIGGVVTLSDVNEQSAQQVGVMTANLLSIGFSLRNALWIAREQSVVGSQYICVGMDSLWLTHPDGGGLYAVDLTESSVGWRIRGASYPSLHVGIGSMIGYPLDAEDRMSLVGGSFLRQEISDDVLKSFLEADESPVRYDGEWTWSDQLLETLWET</sequence>
<organism evidence="1 2">
    <name type="scientific">Halosegnis longus</name>
    <dbReference type="NCBI Taxonomy" id="2216012"/>
    <lineage>
        <taxon>Archaea</taxon>
        <taxon>Methanobacteriati</taxon>
        <taxon>Methanobacteriota</taxon>
        <taxon>Stenosarchaea group</taxon>
        <taxon>Halobacteria</taxon>
        <taxon>Halobacteriales</taxon>
        <taxon>Natronomonadaceae</taxon>
        <taxon>Halosegnis</taxon>
    </lineage>
</organism>